<protein>
    <submittedName>
        <fullName evidence="7">DUF5110 domain-containing protein</fullName>
    </submittedName>
</protein>
<dbReference type="SUPFAM" id="SSF74650">
    <property type="entry name" value="Galactose mutarotase-like"/>
    <property type="match status" value="1"/>
</dbReference>
<dbReference type="SUPFAM" id="SSF51011">
    <property type="entry name" value="Glycosyl hydrolase domain"/>
    <property type="match status" value="1"/>
</dbReference>
<proteinExistence type="inferred from homology"/>
<dbReference type="CDD" id="cd14752">
    <property type="entry name" value="GH31_N"/>
    <property type="match status" value="1"/>
</dbReference>
<evidence type="ECO:0000256" key="1">
    <source>
        <dbReference type="ARBA" id="ARBA00007806"/>
    </source>
</evidence>
<evidence type="ECO:0000313" key="7">
    <source>
        <dbReference type="EMBL" id="WUG97977.1"/>
    </source>
</evidence>
<accession>A0ABZ1P3M4</accession>
<dbReference type="InterPro" id="IPR025887">
    <property type="entry name" value="Glyco_hydro_31_N_dom"/>
</dbReference>
<dbReference type="InterPro" id="IPR051816">
    <property type="entry name" value="Glycosyl_Hydrolase_31"/>
</dbReference>
<reference evidence="7 8" key="1">
    <citation type="submission" date="2022-10" db="EMBL/GenBank/DDBJ databases">
        <title>The complete genomes of actinobacterial strains from the NBC collection.</title>
        <authorList>
            <person name="Joergensen T.S."/>
            <person name="Alvarez Arevalo M."/>
            <person name="Sterndorff E.B."/>
            <person name="Faurdal D."/>
            <person name="Vuksanovic O."/>
            <person name="Mourched A.-S."/>
            <person name="Charusanti P."/>
            <person name="Shaw S."/>
            <person name="Blin K."/>
            <person name="Weber T."/>
        </authorList>
    </citation>
    <scope>NUCLEOTIDE SEQUENCE [LARGE SCALE GENOMIC DNA]</scope>
    <source>
        <strain evidence="7 8">NBC_00456</strain>
    </source>
</reference>
<keyword evidence="2" id="KW-0378">Hydrolase</keyword>
<keyword evidence="2" id="KW-0326">Glycosidase</keyword>
<name>A0ABZ1P3M4_STRVL</name>
<evidence type="ECO:0000256" key="2">
    <source>
        <dbReference type="RuleBase" id="RU361185"/>
    </source>
</evidence>
<dbReference type="InterPro" id="IPR017853">
    <property type="entry name" value="GH"/>
</dbReference>
<dbReference type="PANTHER" id="PTHR43863">
    <property type="entry name" value="HYDROLASE, PUTATIVE (AFU_ORTHOLOGUE AFUA_1G03140)-RELATED"/>
    <property type="match status" value="1"/>
</dbReference>
<dbReference type="Pfam" id="PF17137">
    <property type="entry name" value="DUF5110"/>
    <property type="match status" value="1"/>
</dbReference>
<dbReference type="PANTHER" id="PTHR43863:SF2">
    <property type="entry name" value="MALTASE-GLUCOAMYLASE"/>
    <property type="match status" value="1"/>
</dbReference>
<evidence type="ECO:0000259" key="6">
    <source>
        <dbReference type="Pfam" id="PF21365"/>
    </source>
</evidence>
<dbReference type="Gene3D" id="2.60.40.1180">
    <property type="entry name" value="Golgi alpha-mannosidase II"/>
    <property type="match status" value="2"/>
</dbReference>
<evidence type="ECO:0000259" key="4">
    <source>
        <dbReference type="Pfam" id="PF13802"/>
    </source>
</evidence>
<dbReference type="SUPFAM" id="SSF51445">
    <property type="entry name" value="(Trans)glycosidases"/>
    <property type="match status" value="1"/>
</dbReference>
<feature type="domain" description="Glycoside hydrolase family 31 TIM barrel" evidence="3">
    <location>
        <begin position="254"/>
        <end position="590"/>
    </location>
</feature>
<evidence type="ECO:0000313" key="8">
    <source>
        <dbReference type="Proteomes" id="UP001341259"/>
    </source>
</evidence>
<keyword evidence="8" id="KW-1185">Reference proteome</keyword>
<dbReference type="EMBL" id="CP107906">
    <property type="protein sequence ID" value="WUG97977.1"/>
    <property type="molecule type" value="Genomic_DNA"/>
</dbReference>
<evidence type="ECO:0000259" key="5">
    <source>
        <dbReference type="Pfam" id="PF17137"/>
    </source>
</evidence>
<feature type="domain" description="Glycosyl hydrolase family 31 C-terminal" evidence="6">
    <location>
        <begin position="598"/>
        <end position="697"/>
    </location>
</feature>
<organism evidence="7 8">
    <name type="scientific">Streptomyces violaceus</name>
    <name type="common">Streptomyces venezuelae</name>
    <dbReference type="NCBI Taxonomy" id="1936"/>
    <lineage>
        <taxon>Bacteria</taxon>
        <taxon>Bacillati</taxon>
        <taxon>Actinomycetota</taxon>
        <taxon>Actinomycetes</taxon>
        <taxon>Kitasatosporales</taxon>
        <taxon>Streptomycetaceae</taxon>
        <taxon>Streptomyces</taxon>
    </lineage>
</organism>
<gene>
    <name evidence="7" type="ORF">OHB29_36065</name>
</gene>
<dbReference type="Pfam" id="PF21365">
    <property type="entry name" value="Glyco_hydro_31_3rd"/>
    <property type="match status" value="1"/>
</dbReference>
<dbReference type="InterPro" id="IPR011013">
    <property type="entry name" value="Gal_mutarotase_sf_dom"/>
</dbReference>
<dbReference type="Gene3D" id="3.20.20.80">
    <property type="entry name" value="Glycosidases"/>
    <property type="match status" value="1"/>
</dbReference>
<dbReference type="InterPro" id="IPR000322">
    <property type="entry name" value="Glyco_hydro_31_TIM"/>
</dbReference>
<dbReference type="InterPro" id="IPR048395">
    <property type="entry name" value="Glyco_hydro_31_C"/>
</dbReference>
<dbReference type="RefSeq" id="WP_328345373.1">
    <property type="nucleotide sequence ID" value="NZ_CP107906.1"/>
</dbReference>
<dbReference type="InterPro" id="IPR033403">
    <property type="entry name" value="DUF5110"/>
</dbReference>
<dbReference type="InterPro" id="IPR013780">
    <property type="entry name" value="Glyco_hydro_b"/>
</dbReference>
<feature type="domain" description="Glycoside hydrolase family 31 N-terminal" evidence="4">
    <location>
        <begin position="20"/>
        <end position="207"/>
    </location>
</feature>
<dbReference type="Proteomes" id="UP001341259">
    <property type="component" value="Chromosome"/>
</dbReference>
<dbReference type="Pfam" id="PF01055">
    <property type="entry name" value="Glyco_hydro_31_2nd"/>
    <property type="match status" value="1"/>
</dbReference>
<dbReference type="Gene3D" id="2.60.40.1760">
    <property type="entry name" value="glycosyl hydrolase (family 31)"/>
    <property type="match status" value="1"/>
</dbReference>
<evidence type="ECO:0000259" key="3">
    <source>
        <dbReference type="Pfam" id="PF01055"/>
    </source>
</evidence>
<feature type="domain" description="DUF5110" evidence="5">
    <location>
        <begin position="713"/>
        <end position="781"/>
    </location>
</feature>
<dbReference type="CDD" id="cd06591">
    <property type="entry name" value="GH31_xylosidase_XylS"/>
    <property type="match status" value="1"/>
</dbReference>
<comment type="similarity">
    <text evidence="1 2">Belongs to the glycosyl hydrolase 31 family.</text>
</comment>
<sequence length="810" mass="90735">MTSHHVEPDAVVVLTDTGRMKIQVLGPEIMRVVQTRQDRFGTAESLMILPAPAAAPQVAEVDGGLLVSTSALRLRIDALSGAFTWTDSSGRLLVREPHDGAPTRTLEEVLVHRPLRAADARITNARGADGPKAVTEAVPRIVDRTAYSTTLRLELAEGEAIYGLGQHEEGILDYRGHQQYLYQQNLKVAAPVIVSTAGYGMLWDSCAFASFTDDRDGTRFWTETDDELDYYFILGPEIDAIVGRIRTLTGQVPPLPRWALGYFQSKEHYASQEELVEIAREHRRRDIPLDCVVQDWKSWTGELWGQKSFDPIRYPDPSSLCADLHALNTRLMVSVWPTMHNDGPDQVEMRERGHLLGNDATYDAFNADARKLYWKQADEGYFRFGVDAWWTDCTEPFEADWNGTVKPDAATRARINTDESKKYLDAEHLNAYALLHTRGLYEGQRGADPHRRPVVLTRSGSPGQQRYGAVTWSGDVTATWATLRAQIADGLNFCMTGNPRWSCDIGGFFVDRKEPWFWRGDFPAGCDDLGYRELYVRWLQFAAFLPMFRSHGTDTPREPWRFGDVGDTTYETILAFIRLRYRLLPYLYTLQGWEAHRGYTGMRALAFDFRGDPAVYDIDDQLMIGPALMICPVTEPMYFGPGPTPITDSARARQVYLPAGCDWYDFWTGERHTGGRTIHAAAPLEHMPVFVRAGSVLPLGPVMSHADEMPDAPLEVRVYPGADGRFDLYDDAGDGFGYEEGEFTFTSLRWSDAEGRFLVEASTGAGGGTPAHRDFRPVVVGTRGGLGSSELTTDDSTVHYRGQPVSRLIK</sequence>
<dbReference type="Pfam" id="PF13802">
    <property type="entry name" value="Gal_mutarotas_2"/>
    <property type="match status" value="1"/>
</dbReference>